<dbReference type="Proteomes" id="UP000198287">
    <property type="component" value="Unassembled WGS sequence"/>
</dbReference>
<feature type="region of interest" description="Disordered" evidence="1">
    <location>
        <begin position="570"/>
        <end position="600"/>
    </location>
</feature>
<dbReference type="GO" id="GO:0031410">
    <property type="term" value="C:cytoplasmic vesicle"/>
    <property type="evidence" value="ECO:0007669"/>
    <property type="project" value="TreeGrafter"/>
</dbReference>
<dbReference type="OrthoDB" id="9884296at2759"/>
<evidence type="ECO:0000256" key="1">
    <source>
        <dbReference type="SAM" id="MobiDB-lite"/>
    </source>
</evidence>
<evidence type="ECO:0000313" key="3">
    <source>
        <dbReference type="EMBL" id="OXA56091.1"/>
    </source>
</evidence>
<gene>
    <name evidence="3" type="ORF">Fcan01_09705</name>
</gene>
<reference evidence="3 4" key="1">
    <citation type="submission" date="2015-12" db="EMBL/GenBank/DDBJ databases">
        <title>The genome of Folsomia candida.</title>
        <authorList>
            <person name="Faddeeva A."/>
            <person name="Derks M.F."/>
            <person name="Anvar Y."/>
            <person name="Smit S."/>
            <person name="Van Straalen N."/>
            <person name="Roelofs D."/>
        </authorList>
    </citation>
    <scope>NUCLEOTIDE SEQUENCE [LARGE SCALE GENOMIC DNA]</scope>
    <source>
        <strain evidence="3 4">VU population</strain>
        <tissue evidence="3">Whole body</tissue>
    </source>
</reference>
<feature type="compositionally biased region" description="Polar residues" evidence="1">
    <location>
        <begin position="570"/>
        <end position="583"/>
    </location>
</feature>
<protein>
    <submittedName>
        <fullName evidence="3">Iporin</fullName>
    </submittedName>
</protein>
<proteinExistence type="predicted"/>
<dbReference type="Pfam" id="PF02759">
    <property type="entry name" value="RUN"/>
    <property type="match status" value="1"/>
</dbReference>
<dbReference type="PANTHER" id="PTHR15591">
    <property type="entry name" value="RUN AND SH3 DOMAIN CONTAINING"/>
    <property type="match status" value="1"/>
</dbReference>
<accession>A0A226EH92</accession>
<dbReference type="EMBL" id="LNIX01000004">
    <property type="protein sequence ID" value="OXA56091.1"/>
    <property type="molecule type" value="Genomic_DNA"/>
</dbReference>
<dbReference type="InterPro" id="IPR037213">
    <property type="entry name" value="Run_dom_sf"/>
</dbReference>
<name>A0A226EH92_FOLCA</name>
<dbReference type="PANTHER" id="PTHR15591:SF13">
    <property type="entry name" value="RUN DOMAIN-CONTAINING PROTEIN"/>
    <property type="match status" value="1"/>
</dbReference>
<dbReference type="InterPro" id="IPR047343">
    <property type="entry name" value="RUSC1_2"/>
</dbReference>
<comment type="caution">
    <text evidence="3">The sequence shown here is derived from an EMBL/GenBank/DDBJ whole genome shotgun (WGS) entry which is preliminary data.</text>
</comment>
<dbReference type="InterPro" id="IPR004012">
    <property type="entry name" value="Run_dom"/>
</dbReference>
<dbReference type="SMART" id="SM00593">
    <property type="entry name" value="RUN"/>
    <property type="match status" value="1"/>
</dbReference>
<feature type="domain" description="RUN" evidence="2">
    <location>
        <begin position="360"/>
        <end position="505"/>
    </location>
</feature>
<sequence>MDNQNSNYSHQNHHLTEPILDTASYLDDELGLMLNEDRIIGEAMGHLTLTSTNNNHSSPSTHSPNNLSTHLSSITNSILDQLSCTFSTEFSFSSTSLPTNSPSNHQTTPTSAPSLSSPQPPIDNLTNFSTDSLDKSLFSLKKPNYTIAFEDTVTTPTAKFPLPDLTFLKQGILNQQHTTFERPTNATGKNAVKNLKIADWESLKILLPLNYQELLRNKEKLSEKPGYLVEKDVEEKEKDEADENFVKLRRNLKKRQSFGGVEVGGNRFKRFSLQEIEEVGVVCKGIEETLRVLGECGSEIEGEKEDCRKSKGGVKKKPVSAPTISRVKDNKESDLLSTLQNSITTLTRHLPRCKIYSNSPHAKQLHATFCPALYSLFSDGLAPWIETLFGKVTNGVWRVVEGSVSGAPTTQILSELVLRINSESELMGDDGPLKFNAFIAGLLNLGTLPSYLSLLHTKDRLIRTHYTPTAFLYTINTTNKPPFDSLLTQMKPFNRIRYDLDIFYETKLLYCRINSNSNNRMKRSFSDDLNKVKEEGGRLAKSKTHGGIDKIGKFKKLQLQWEMISVNSGGSNKITSPTGSTGSKIPRFVGGGSRCTSARK</sequence>
<dbReference type="SUPFAM" id="SSF140741">
    <property type="entry name" value="RUN domain-like"/>
    <property type="match status" value="1"/>
</dbReference>
<organism evidence="3 4">
    <name type="scientific">Folsomia candida</name>
    <name type="common">Springtail</name>
    <dbReference type="NCBI Taxonomy" id="158441"/>
    <lineage>
        <taxon>Eukaryota</taxon>
        <taxon>Metazoa</taxon>
        <taxon>Ecdysozoa</taxon>
        <taxon>Arthropoda</taxon>
        <taxon>Hexapoda</taxon>
        <taxon>Collembola</taxon>
        <taxon>Entomobryomorpha</taxon>
        <taxon>Isotomoidea</taxon>
        <taxon>Isotomidae</taxon>
        <taxon>Proisotominae</taxon>
        <taxon>Folsomia</taxon>
    </lineage>
</organism>
<dbReference type="STRING" id="158441.A0A226EH92"/>
<dbReference type="AlphaFoldDB" id="A0A226EH92"/>
<dbReference type="Gene3D" id="1.20.58.900">
    <property type="match status" value="1"/>
</dbReference>
<evidence type="ECO:0000259" key="2">
    <source>
        <dbReference type="PROSITE" id="PS50826"/>
    </source>
</evidence>
<keyword evidence="4" id="KW-1185">Reference proteome</keyword>
<evidence type="ECO:0000313" key="4">
    <source>
        <dbReference type="Proteomes" id="UP000198287"/>
    </source>
</evidence>
<dbReference type="PROSITE" id="PS50826">
    <property type="entry name" value="RUN"/>
    <property type="match status" value="1"/>
</dbReference>
<feature type="compositionally biased region" description="Low complexity" evidence="1">
    <location>
        <begin position="95"/>
        <end position="117"/>
    </location>
</feature>
<feature type="region of interest" description="Disordered" evidence="1">
    <location>
        <begin position="95"/>
        <end position="126"/>
    </location>
</feature>